<organism evidence="2">
    <name type="scientific">uncultured Thermomicrobiales bacterium</name>
    <dbReference type="NCBI Taxonomy" id="1645740"/>
    <lineage>
        <taxon>Bacteria</taxon>
        <taxon>Pseudomonadati</taxon>
        <taxon>Thermomicrobiota</taxon>
        <taxon>Thermomicrobia</taxon>
        <taxon>Thermomicrobiales</taxon>
        <taxon>environmental samples</taxon>
    </lineage>
</organism>
<dbReference type="AlphaFoldDB" id="A0A6J4U6A9"/>
<evidence type="ECO:0000313" key="2">
    <source>
        <dbReference type="EMBL" id="CAA9539776.1"/>
    </source>
</evidence>
<gene>
    <name evidence="2" type="ORF">AVDCRST_MAG49-728</name>
</gene>
<proteinExistence type="predicted"/>
<accession>A0A6J4U6A9</accession>
<feature type="region of interest" description="Disordered" evidence="1">
    <location>
        <begin position="28"/>
        <end position="70"/>
    </location>
</feature>
<evidence type="ECO:0000256" key="1">
    <source>
        <dbReference type="SAM" id="MobiDB-lite"/>
    </source>
</evidence>
<name>A0A6J4U6A9_9BACT</name>
<reference evidence="2" key="1">
    <citation type="submission" date="2020-02" db="EMBL/GenBank/DDBJ databases">
        <authorList>
            <person name="Meier V. D."/>
        </authorList>
    </citation>
    <scope>NUCLEOTIDE SEQUENCE</scope>
    <source>
        <strain evidence="2">AVDCRST_MAG49</strain>
    </source>
</reference>
<dbReference type="EMBL" id="CADCWG010000044">
    <property type="protein sequence ID" value="CAA9539776.1"/>
    <property type="molecule type" value="Genomic_DNA"/>
</dbReference>
<sequence length="70" mass="7216">MPCPSPEVTTVDPDPVCPVLALAAVRPGRRGPDACTARRPAQRRRGVPGATPATVAVRLLAPPRGATAPR</sequence>
<feature type="non-terminal residue" evidence="2">
    <location>
        <position position="70"/>
    </location>
</feature>
<protein>
    <submittedName>
        <fullName evidence="2">Uncharacterized protein</fullName>
    </submittedName>
</protein>